<dbReference type="PROSITE" id="PS00678">
    <property type="entry name" value="WD_REPEATS_1"/>
    <property type="match status" value="7"/>
</dbReference>
<dbReference type="PROSITE" id="PS50294">
    <property type="entry name" value="WD_REPEATS_REGION"/>
    <property type="match status" value="11"/>
</dbReference>
<feature type="repeat" description="WD" evidence="3">
    <location>
        <begin position="828"/>
        <end position="860"/>
    </location>
</feature>
<dbReference type="Gene3D" id="2.130.10.10">
    <property type="entry name" value="YVTN repeat-like/Quinoprotein amine dehydrogenase"/>
    <property type="match status" value="5"/>
</dbReference>
<sequence>MPRRERPLDTGDSELLRLASELRLLRQQAGSPTYRELARRAHYSVATLSAAAAGGRLPSLAVTVAYAAACGGDPAEWEKRWHAVAAEVAREEAAARPAMAGDEGSASARPPYAGLSVFRTEDADRFFGRERLVDEVTRRLEEHRLVAVVGASGAGKSSLLRAGLIPRRQASHPDSPFVFLTPGAYPWEECATRFAGLTGSTPGALLRDLTDDPRALHRVVRHALAGLADDAELLLVVDQFEEVFTVCRDAEERAGFIDALMTATSAGNSRCRVVVGVRADFYAHCANHAELGRAMSEAQVLVGPMTTDELRRAITEPAAQAGCRVEGALVADLVSSAKGQTAVLPLLSHVLLETWRRRRGNTLTLTGFHATGGIDGGLAHTAEGLYSTLSPAQQRAARDLLVRLTALGEGTEDTKRRIRRTELDLDEADTALVLERFARARLLTLDRDSIEITHEALIRCWPRLHSWLLDDRESLRIHRALTEATEVWEAVEQDPGALYRGVRLARTRQWATRGDAGKLSPRERTFLDTSIATQVSEEATAGRRARRLRHLTVLLAVLLAGTVAATGFAWRAEQQATRQRDIAVSQQVADQSSALRSTDPARALQLGLAAYRLHPTTAARSTVLSSYATPYATQLSGDDQFDAVAYHPGGRILAAAGQDHVVRLWNVADPYRPRRLAALTGHTGDVRSAAFSPDGRLLASAGEDGTVRLWDVTGPAHPKARAVLTSVPAPGRGPGTALASVAFSPDSRTVASAGADGTVQLWHTTSRGHTSAYAALPAAHGAAGRHEGLDSVAFSPDGRTLAASGPDGVSRWSAAAGAPGRPRYADRTRISTDPTLAVAFGPGGRTLATAGADHTVRLWNTSGSPADRPLAVLTGHTDIVETVAFSPDGRTLASGGADGKLRLWNVTDPARADALLTLTGHIGSIPSAAFSPDGRTLASAGEDHTTRLWVLPGPLLLGHTSSLYAAGFSPDGRTVATGGFDNTVRLWNVADPYRPKSLAVLTGHTAAVNDVVFAPGMKLLATASLDRTIRLWETTDPGHPHPLARLTGHSGAVNALAFSPDGHVLASAAADHTVRLWDMADAWHPKPLTVLRAHRDQVETVAFSPDGRTLASGGRDRTIRLWDTTRPGRPRPLARLTGHRDAVKALAFSPRDHVLASAGDDRTIRLWDVADRSAPGVIATPGSHPDGIRALAFSPDGRVLASAENNGRLWNVSDPRHPDELAVLSGHTKSVDAVAFSPDGHTLVTGSEDWTALLWDVDADRVARRICRTAGDQALTPADARQYLPGIPYRVPCAPAR</sequence>
<dbReference type="PRINTS" id="PR00320">
    <property type="entry name" value="GPROTEINBRPT"/>
</dbReference>
<feature type="repeat" description="WD" evidence="3">
    <location>
        <begin position="643"/>
        <end position="667"/>
    </location>
</feature>
<dbReference type="InterPro" id="IPR011047">
    <property type="entry name" value="Quinoprotein_ADH-like_sf"/>
</dbReference>
<dbReference type="InterPro" id="IPR019775">
    <property type="entry name" value="WD40_repeat_CS"/>
</dbReference>
<name>A0AAU3GP68_9ACTN</name>
<feature type="repeat" description="WD" evidence="3">
    <location>
        <begin position="873"/>
        <end position="914"/>
    </location>
</feature>
<dbReference type="Pfam" id="PF00400">
    <property type="entry name" value="WD40"/>
    <property type="match status" value="13"/>
</dbReference>
<dbReference type="InterPro" id="IPR036322">
    <property type="entry name" value="WD40_repeat_dom_sf"/>
</dbReference>
<dbReference type="InterPro" id="IPR050349">
    <property type="entry name" value="WD_LIS1/nudF_dynein_reg"/>
</dbReference>
<keyword evidence="1 3" id="KW-0853">WD repeat</keyword>
<reference evidence="6" key="1">
    <citation type="submission" date="2022-10" db="EMBL/GenBank/DDBJ databases">
        <title>The complete genomes of actinobacterial strains from the NBC collection.</title>
        <authorList>
            <person name="Joergensen T.S."/>
            <person name="Alvarez Arevalo M."/>
            <person name="Sterndorff E.B."/>
            <person name="Faurdal D."/>
            <person name="Vuksanovic O."/>
            <person name="Mourched A.-S."/>
            <person name="Charusanti P."/>
            <person name="Shaw S."/>
            <person name="Blin K."/>
            <person name="Weber T."/>
        </authorList>
    </citation>
    <scope>NUCLEOTIDE SEQUENCE</scope>
    <source>
        <strain evidence="6">NBC_01401</strain>
    </source>
</reference>
<feature type="repeat" description="WD" evidence="3">
    <location>
        <begin position="1136"/>
        <end position="1169"/>
    </location>
</feature>
<feature type="repeat" description="WD" evidence="3">
    <location>
        <begin position="918"/>
        <end position="949"/>
    </location>
</feature>
<evidence type="ECO:0000256" key="3">
    <source>
        <dbReference type="PROSITE-ProRule" id="PRU00221"/>
    </source>
</evidence>
<dbReference type="CDD" id="cd00200">
    <property type="entry name" value="WD40"/>
    <property type="match status" value="2"/>
</dbReference>
<evidence type="ECO:0000256" key="2">
    <source>
        <dbReference type="ARBA" id="ARBA00022737"/>
    </source>
</evidence>
<dbReference type="SUPFAM" id="SSF50978">
    <property type="entry name" value="WD40 repeat-like"/>
    <property type="match status" value="1"/>
</dbReference>
<dbReference type="InterPro" id="IPR027417">
    <property type="entry name" value="P-loop_NTPase"/>
</dbReference>
<dbReference type="SUPFAM" id="SSF52540">
    <property type="entry name" value="P-loop containing nucleoside triphosphate hydrolases"/>
    <property type="match status" value="1"/>
</dbReference>
<feature type="repeat" description="WD" evidence="3">
    <location>
        <begin position="1224"/>
        <end position="1265"/>
    </location>
</feature>
<dbReference type="InterPro" id="IPR001680">
    <property type="entry name" value="WD40_rpt"/>
</dbReference>
<dbReference type="Gene3D" id="3.40.50.300">
    <property type="entry name" value="P-loop containing nucleotide triphosphate hydrolases"/>
    <property type="match status" value="1"/>
</dbReference>
<dbReference type="SUPFAM" id="SSF47413">
    <property type="entry name" value="lambda repressor-like DNA-binding domains"/>
    <property type="match status" value="1"/>
</dbReference>
<dbReference type="GO" id="GO:0003677">
    <property type="term" value="F:DNA binding"/>
    <property type="evidence" value="ECO:0007669"/>
    <property type="project" value="InterPro"/>
</dbReference>
<dbReference type="InterPro" id="IPR020472">
    <property type="entry name" value="WD40_PAC1"/>
</dbReference>
<dbReference type="InterPro" id="IPR015943">
    <property type="entry name" value="WD40/YVTN_repeat-like_dom_sf"/>
</dbReference>
<accession>A0AAU3GP68</accession>
<evidence type="ECO:0000256" key="1">
    <source>
        <dbReference type="ARBA" id="ARBA00022574"/>
    </source>
</evidence>
<organism evidence="6">
    <name type="scientific">Streptomyces sp. NBC_01401</name>
    <dbReference type="NCBI Taxonomy" id="2903854"/>
    <lineage>
        <taxon>Bacteria</taxon>
        <taxon>Bacillati</taxon>
        <taxon>Actinomycetota</taxon>
        <taxon>Actinomycetes</taxon>
        <taxon>Kitasatosporales</taxon>
        <taxon>Streptomycetaceae</taxon>
        <taxon>Streptomyces</taxon>
    </lineage>
</organism>
<feature type="repeat" description="WD" evidence="3">
    <location>
        <begin position="1091"/>
        <end position="1123"/>
    </location>
</feature>
<dbReference type="InterPro" id="IPR049052">
    <property type="entry name" value="nSTAND1"/>
</dbReference>
<proteinExistence type="predicted"/>
<feature type="repeat" description="WD" evidence="3">
    <location>
        <begin position="731"/>
        <end position="772"/>
    </location>
</feature>
<feature type="region of interest" description="Disordered" evidence="4">
    <location>
        <begin position="800"/>
        <end position="827"/>
    </location>
</feature>
<dbReference type="InterPro" id="IPR001387">
    <property type="entry name" value="Cro/C1-type_HTH"/>
</dbReference>
<dbReference type="SMART" id="SM00320">
    <property type="entry name" value="WD40"/>
    <property type="match status" value="14"/>
</dbReference>
<dbReference type="SUPFAM" id="SSF50998">
    <property type="entry name" value="Quinoprotein alcohol dehydrogenase-like"/>
    <property type="match status" value="1"/>
</dbReference>
<dbReference type="PROSITE" id="PS50082">
    <property type="entry name" value="WD_REPEATS_2"/>
    <property type="match status" value="12"/>
</dbReference>
<keyword evidence="2" id="KW-0677">Repeat</keyword>
<dbReference type="CDD" id="cd00093">
    <property type="entry name" value="HTH_XRE"/>
    <property type="match status" value="1"/>
</dbReference>
<dbReference type="InterPro" id="IPR010982">
    <property type="entry name" value="Lambda_DNA-bd_dom_sf"/>
</dbReference>
<dbReference type="PANTHER" id="PTHR44129">
    <property type="entry name" value="WD REPEAT-CONTAINING PROTEIN POP1"/>
    <property type="match status" value="1"/>
</dbReference>
<dbReference type="SMART" id="SM00530">
    <property type="entry name" value="HTH_XRE"/>
    <property type="match status" value="1"/>
</dbReference>
<dbReference type="EMBL" id="CP109535">
    <property type="protein sequence ID" value="WTY93589.1"/>
    <property type="molecule type" value="Genomic_DNA"/>
</dbReference>
<evidence type="ECO:0000256" key="4">
    <source>
        <dbReference type="SAM" id="MobiDB-lite"/>
    </source>
</evidence>
<feature type="repeat" description="WD" evidence="3">
    <location>
        <begin position="679"/>
        <end position="712"/>
    </location>
</feature>
<feature type="domain" description="HTH cro/C1-type" evidence="5">
    <location>
        <begin position="21"/>
        <end position="77"/>
    </location>
</feature>
<evidence type="ECO:0000313" key="6">
    <source>
        <dbReference type="EMBL" id="WTY93589.1"/>
    </source>
</evidence>
<gene>
    <name evidence="6" type="ORF">OG626_01165</name>
</gene>
<feature type="repeat" description="WD" evidence="3">
    <location>
        <begin position="1046"/>
        <end position="1079"/>
    </location>
</feature>
<feature type="repeat" description="WD" evidence="3">
    <location>
        <begin position="956"/>
        <end position="989"/>
    </location>
</feature>
<dbReference type="Pfam" id="PF20703">
    <property type="entry name" value="nSTAND1"/>
    <property type="match status" value="1"/>
</dbReference>
<protein>
    <submittedName>
        <fullName evidence="6">XRE family transcriptional regulator</fullName>
    </submittedName>
</protein>
<evidence type="ECO:0000259" key="5">
    <source>
        <dbReference type="SMART" id="SM00530"/>
    </source>
</evidence>
<feature type="repeat" description="WD" evidence="3">
    <location>
        <begin position="1001"/>
        <end position="1033"/>
    </location>
</feature>